<evidence type="ECO:0000313" key="2">
    <source>
        <dbReference type="EMBL" id="RXI09442.1"/>
    </source>
</evidence>
<gene>
    <name evidence="2" type="ORF">DVH24_034059</name>
</gene>
<evidence type="ECO:0000256" key="1">
    <source>
        <dbReference type="SAM" id="MobiDB-lite"/>
    </source>
</evidence>
<name>A0A498KUK6_MALDO</name>
<dbReference type="Proteomes" id="UP000290289">
    <property type="component" value="Chromosome 1"/>
</dbReference>
<reference evidence="2 3" key="1">
    <citation type="submission" date="2018-10" db="EMBL/GenBank/DDBJ databases">
        <title>A high-quality apple genome assembly.</title>
        <authorList>
            <person name="Hu J."/>
        </authorList>
    </citation>
    <scope>NUCLEOTIDE SEQUENCE [LARGE SCALE GENOMIC DNA]</scope>
    <source>
        <strain evidence="3">cv. HFTH1</strain>
        <tissue evidence="2">Young leaf</tissue>
    </source>
</reference>
<organism evidence="2 3">
    <name type="scientific">Malus domestica</name>
    <name type="common">Apple</name>
    <name type="synonym">Pyrus malus</name>
    <dbReference type="NCBI Taxonomy" id="3750"/>
    <lineage>
        <taxon>Eukaryota</taxon>
        <taxon>Viridiplantae</taxon>
        <taxon>Streptophyta</taxon>
        <taxon>Embryophyta</taxon>
        <taxon>Tracheophyta</taxon>
        <taxon>Spermatophyta</taxon>
        <taxon>Magnoliopsida</taxon>
        <taxon>eudicotyledons</taxon>
        <taxon>Gunneridae</taxon>
        <taxon>Pentapetalae</taxon>
        <taxon>rosids</taxon>
        <taxon>fabids</taxon>
        <taxon>Rosales</taxon>
        <taxon>Rosaceae</taxon>
        <taxon>Amygdaloideae</taxon>
        <taxon>Maleae</taxon>
        <taxon>Malus</taxon>
    </lineage>
</organism>
<comment type="caution">
    <text evidence="2">The sequence shown here is derived from an EMBL/GenBank/DDBJ whole genome shotgun (WGS) entry which is preliminary data.</text>
</comment>
<dbReference type="EMBL" id="RDQH01000327">
    <property type="protein sequence ID" value="RXI09442.1"/>
    <property type="molecule type" value="Genomic_DNA"/>
</dbReference>
<feature type="region of interest" description="Disordered" evidence="1">
    <location>
        <begin position="16"/>
        <end position="44"/>
    </location>
</feature>
<proteinExistence type="predicted"/>
<accession>A0A498KUK6</accession>
<sequence length="138" mass="16120">MFCIISHNMIVEDERDGYIDGESDNNQDDPNRSRRARAKIYDGPNLPFNPRTGNEYMRRYRMIRFRATNKYLQQARMFSRLAFFLYRHLVRHSSKSQKLVNGGGLGSQRCAHNPQYEGDLEMSVEGLGPIDLQRFCPV</sequence>
<protein>
    <submittedName>
        <fullName evidence="2">Uncharacterized protein</fullName>
    </submittedName>
</protein>
<dbReference type="AlphaFoldDB" id="A0A498KUK6"/>
<keyword evidence="3" id="KW-1185">Reference proteome</keyword>
<evidence type="ECO:0000313" key="3">
    <source>
        <dbReference type="Proteomes" id="UP000290289"/>
    </source>
</evidence>